<evidence type="ECO:0000313" key="3">
    <source>
        <dbReference type="Proteomes" id="UP000294829"/>
    </source>
</evidence>
<dbReference type="EMBL" id="SMYL01000005">
    <property type="protein sequence ID" value="TDK65533.1"/>
    <property type="molecule type" value="Genomic_DNA"/>
</dbReference>
<organism evidence="2 3">
    <name type="scientific">Sapientia aquatica</name>
    <dbReference type="NCBI Taxonomy" id="1549640"/>
    <lineage>
        <taxon>Bacteria</taxon>
        <taxon>Pseudomonadati</taxon>
        <taxon>Pseudomonadota</taxon>
        <taxon>Betaproteobacteria</taxon>
        <taxon>Burkholderiales</taxon>
        <taxon>Oxalobacteraceae</taxon>
        <taxon>Sapientia</taxon>
    </lineage>
</organism>
<dbReference type="PROSITE" id="PS50844">
    <property type="entry name" value="AFP_LIKE"/>
    <property type="match status" value="1"/>
</dbReference>
<dbReference type="GO" id="GO:0016051">
    <property type="term" value="P:carbohydrate biosynthetic process"/>
    <property type="evidence" value="ECO:0007669"/>
    <property type="project" value="InterPro"/>
</dbReference>
<dbReference type="PANTHER" id="PTHR42966">
    <property type="entry name" value="N-ACETYLNEURAMINATE SYNTHASE"/>
    <property type="match status" value="1"/>
</dbReference>
<dbReference type="NCBIfam" id="TIGR03569">
    <property type="entry name" value="NeuB_NnaB"/>
    <property type="match status" value="1"/>
</dbReference>
<dbReference type="InterPro" id="IPR013785">
    <property type="entry name" value="Aldolase_TIM"/>
</dbReference>
<dbReference type="Proteomes" id="UP000294829">
    <property type="component" value="Unassembled WGS sequence"/>
</dbReference>
<name>A0A4R5W0N1_9BURK</name>
<dbReference type="InterPro" id="IPR036732">
    <property type="entry name" value="AFP_Neu5c_C_sf"/>
</dbReference>
<dbReference type="InterPro" id="IPR006190">
    <property type="entry name" value="SAF_AFP_Neu5Ac"/>
</dbReference>
<keyword evidence="3" id="KW-1185">Reference proteome</keyword>
<gene>
    <name evidence="2" type="primary">neuB</name>
    <name evidence="2" type="ORF">E2I14_11295</name>
</gene>
<proteinExistence type="predicted"/>
<dbReference type="GO" id="GO:0050462">
    <property type="term" value="F:N-acetylneuraminate synthase activity"/>
    <property type="evidence" value="ECO:0007669"/>
    <property type="project" value="UniProtKB-EC"/>
</dbReference>
<protein>
    <submittedName>
        <fullName evidence="2">N-acetylneuraminate synthase</fullName>
        <ecNumber evidence="2">2.5.1.56</ecNumber>
    </submittedName>
</protein>
<dbReference type="Gene3D" id="3.20.20.70">
    <property type="entry name" value="Aldolase class I"/>
    <property type="match status" value="1"/>
</dbReference>
<dbReference type="InterPro" id="IPR057736">
    <property type="entry name" value="SAF_PseI/NeuA/NeuB"/>
</dbReference>
<dbReference type="Pfam" id="PF03102">
    <property type="entry name" value="NeuB"/>
    <property type="match status" value="1"/>
</dbReference>
<dbReference type="Pfam" id="PF08666">
    <property type="entry name" value="SAF"/>
    <property type="match status" value="1"/>
</dbReference>
<dbReference type="SMART" id="SM00858">
    <property type="entry name" value="SAF"/>
    <property type="match status" value="1"/>
</dbReference>
<dbReference type="InterPro" id="IPR013132">
    <property type="entry name" value="PseI/NeuA/B-like_N"/>
</dbReference>
<dbReference type="GO" id="GO:0047444">
    <property type="term" value="F:N-acylneuraminate-9-phosphate synthase activity"/>
    <property type="evidence" value="ECO:0007669"/>
    <property type="project" value="TreeGrafter"/>
</dbReference>
<dbReference type="RefSeq" id="WP_133328530.1">
    <property type="nucleotide sequence ID" value="NZ_SMYL01000005.1"/>
</dbReference>
<dbReference type="SUPFAM" id="SSF51569">
    <property type="entry name" value="Aldolase"/>
    <property type="match status" value="1"/>
</dbReference>
<dbReference type="EC" id="2.5.1.56" evidence="2"/>
<sequence>MTAPVFIIAEAGVNHNGDINTAFALIDAAQRAGADAVKFQTFKTEKIITKSAATADYQKNNVAGEASQFELVKRLELSYEQFSELQRHCKKRGILFLSTPDESESLDFLIDVLQMPIIKIGSGEVNNLPYLRQIASKNKPMILSTGMSYLGEIETAVATIQAISSAPITLLHCTTNYPCPMEQVNLSAMLTLKNAFKTEIGYSDHTLGIEVPIAAVALGATVIEKHFTLDKNMPGPDHLASLNPQELTEMVTAIRRIELAMGDGIKRPNSSEQVTKTVVRKRLTAIKNLPIGHVLNPSDIEFKRANVGIYVEHLDLVIGKKLIQPVLIDTAFQWSDFMQVETAGANDSALALAEANVFPRQNQ</sequence>
<evidence type="ECO:0000313" key="2">
    <source>
        <dbReference type="EMBL" id="TDK65533.1"/>
    </source>
</evidence>
<dbReference type="Gene3D" id="3.90.1210.10">
    <property type="entry name" value="Antifreeze-like/N-acetylneuraminic acid synthase C-terminal domain"/>
    <property type="match status" value="1"/>
</dbReference>
<dbReference type="InterPro" id="IPR013974">
    <property type="entry name" value="SAF"/>
</dbReference>
<keyword evidence="2" id="KW-0808">Transferase</keyword>
<evidence type="ECO:0000259" key="1">
    <source>
        <dbReference type="PROSITE" id="PS50844"/>
    </source>
</evidence>
<accession>A0A4R5W0N1</accession>
<dbReference type="CDD" id="cd11615">
    <property type="entry name" value="SAF_NeuB_like"/>
    <property type="match status" value="1"/>
</dbReference>
<dbReference type="InterPro" id="IPR051690">
    <property type="entry name" value="PseI-like"/>
</dbReference>
<dbReference type="OrthoDB" id="9781701at2"/>
<dbReference type="InterPro" id="IPR020007">
    <property type="entry name" value="NeuB/NeuA"/>
</dbReference>
<dbReference type="SUPFAM" id="SSF51269">
    <property type="entry name" value="AFP III-like domain"/>
    <property type="match status" value="1"/>
</dbReference>
<feature type="domain" description="AFP-like" evidence="1">
    <location>
        <begin position="282"/>
        <end position="340"/>
    </location>
</feature>
<reference evidence="2 3" key="1">
    <citation type="submission" date="2019-03" db="EMBL/GenBank/DDBJ databases">
        <title>Sapientia aquatica gen. nov., sp. nov., isolated from a crater lake.</title>
        <authorList>
            <person name="Felfoldi T."/>
            <person name="Szabo A."/>
            <person name="Toth E."/>
            <person name="Schumann P."/>
            <person name="Keki Z."/>
            <person name="Marialigeti K."/>
            <person name="Mathe I."/>
        </authorList>
    </citation>
    <scope>NUCLEOTIDE SEQUENCE [LARGE SCALE GENOMIC DNA]</scope>
    <source>
        <strain evidence="2 3">SA-152</strain>
    </source>
</reference>
<dbReference type="PANTHER" id="PTHR42966:SF1">
    <property type="entry name" value="SIALIC ACID SYNTHASE"/>
    <property type="match status" value="1"/>
</dbReference>
<dbReference type="AlphaFoldDB" id="A0A4R5W0N1"/>
<comment type="caution">
    <text evidence="2">The sequence shown here is derived from an EMBL/GenBank/DDBJ whole genome shotgun (WGS) entry which is preliminary data.</text>
</comment>